<gene>
    <name evidence="3" type="ORF">Tcan_04756</name>
</gene>
<accession>A0A0B2V9W7</accession>
<dbReference type="EMBL" id="JPKZ01002141">
    <property type="protein sequence ID" value="KHN78252.1"/>
    <property type="molecule type" value="Genomic_DNA"/>
</dbReference>
<proteinExistence type="predicted"/>
<sequence length="454" mass="52276">MTDQSLIGRLINSQAKPKIGDPTAMEPIVSESREMGCRDHKDVWVLVPWSEKASHLLIANEPLMVQDVATVPYRGSTSREDDRSQRRRHKSHKRRRHRSRSATRSRSGSMSPNERKPPVVYMNPAFQPIYGVQAMPSQAEMELRSTLVTQLSSCEQRISSLESELRAAQLARGRAEQTVFEVNAEKLRLESHNAEIVQVMKTLERAVEELQKTCNGLKSENERRRRDMENAEKTISSCKEQNNFLNERNMKLVKKCEELCEENKAVHNRRDESAKELAEMRLRIDGMQSELRQRVEESRKMMGQLRSYEEKERIWKKEKADLEKRIEIKDAVAAAERKNNDEWKKRSLIEKAELERKVKLAEPEIAKALDAEVIKKAVEDVRVFYEQKLQTVAGEVNELKKKLSDVKSEYSLTANNSRMKRSNSFDFRSSSAPPATDLTNGTIACAEDNCLMND</sequence>
<feature type="compositionally biased region" description="Basic residues" evidence="2">
    <location>
        <begin position="85"/>
        <end position="103"/>
    </location>
</feature>
<comment type="caution">
    <text evidence="3">The sequence shown here is derived from an EMBL/GenBank/DDBJ whole genome shotgun (WGS) entry which is preliminary data.</text>
</comment>
<evidence type="ECO:0000256" key="1">
    <source>
        <dbReference type="SAM" id="Coils"/>
    </source>
</evidence>
<feature type="coiled-coil region" evidence="1">
    <location>
        <begin position="382"/>
        <end position="409"/>
    </location>
</feature>
<feature type="coiled-coil region" evidence="1">
    <location>
        <begin position="151"/>
        <end position="325"/>
    </location>
</feature>
<evidence type="ECO:0000313" key="3">
    <source>
        <dbReference type="EMBL" id="KHN78252.1"/>
    </source>
</evidence>
<keyword evidence="4" id="KW-1185">Reference proteome</keyword>
<reference evidence="3 4" key="1">
    <citation type="submission" date="2014-11" db="EMBL/GenBank/DDBJ databases">
        <title>Genetic blueprint of the zoonotic pathogen Toxocara canis.</title>
        <authorList>
            <person name="Zhu X.-Q."/>
            <person name="Korhonen P.K."/>
            <person name="Cai H."/>
            <person name="Young N.D."/>
            <person name="Nejsum P."/>
            <person name="von Samson-Himmelstjerna G."/>
            <person name="Boag P.R."/>
            <person name="Tan P."/>
            <person name="Li Q."/>
            <person name="Min J."/>
            <person name="Yang Y."/>
            <person name="Wang X."/>
            <person name="Fang X."/>
            <person name="Hall R.S."/>
            <person name="Hofmann A."/>
            <person name="Sternberg P.W."/>
            <person name="Jex A.R."/>
            <person name="Gasser R.B."/>
        </authorList>
    </citation>
    <scope>NUCLEOTIDE SEQUENCE [LARGE SCALE GENOMIC DNA]</scope>
    <source>
        <strain evidence="3">PN_DK_2014</strain>
    </source>
</reference>
<evidence type="ECO:0000313" key="4">
    <source>
        <dbReference type="Proteomes" id="UP000031036"/>
    </source>
</evidence>
<protein>
    <submittedName>
        <fullName evidence="3">Uncharacterized protein</fullName>
    </submittedName>
</protein>
<keyword evidence="1" id="KW-0175">Coiled coil</keyword>
<dbReference type="AlphaFoldDB" id="A0A0B2V9W7"/>
<feature type="region of interest" description="Disordered" evidence="2">
    <location>
        <begin position="73"/>
        <end position="120"/>
    </location>
</feature>
<evidence type="ECO:0000256" key="2">
    <source>
        <dbReference type="SAM" id="MobiDB-lite"/>
    </source>
</evidence>
<dbReference type="OrthoDB" id="5877542at2759"/>
<dbReference type="Proteomes" id="UP000031036">
    <property type="component" value="Unassembled WGS sequence"/>
</dbReference>
<dbReference type="OMA" id="RKNNDEW"/>
<organism evidence="3 4">
    <name type="scientific">Toxocara canis</name>
    <name type="common">Canine roundworm</name>
    <dbReference type="NCBI Taxonomy" id="6265"/>
    <lineage>
        <taxon>Eukaryota</taxon>
        <taxon>Metazoa</taxon>
        <taxon>Ecdysozoa</taxon>
        <taxon>Nematoda</taxon>
        <taxon>Chromadorea</taxon>
        <taxon>Rhabditida</taxon>
        <taxon>Spirurina</taxon>
        <taxon>Ascaridomorpha</taxon>
        <taxon>Ascaridoidea</taxon>
        <taxon>Toxocaridae</taxon>
        <taxon>Toxocara</taxon>
    </lineage>
</organism>
<name>A0A0B2V9W7_TOXCA</name>